<dbReference type="EMBL" id="PDCK01000040">
    <property type="protein sequence ID" value="PRQ53714.1"/>
    <property type="molecule type" value="Genomic_DNA"/>
</dbReference>
<gene>
    <name evidence="1" type="ORF">RchiOBHm_Chr2g0169561</name>
</gene>
<dbReference type="Gramene" id="PRQ53714">
    <property type="protein sequence ID" value="PRQ53714"/>
    <property type="gene ID" value="RchiOBHm_Chr2g0169561"/>
</dbReference>
<reference evidence="1 2" key="1">
    <citation type="journal article" date="2018" name="Nat. Genet.">
        <title>The Rosa genome provides new insights in the design of modern roses.</title>
        <authorList>
            <person name="Bendahmane M."/>
        </authorList>
    </citation>
    <scope>NUCLEOTIDE SEQUENCE [LARGE SCALE GENOMIC DNA]</scope>
    <source>
        <strain evidence="2">cv. Old Blush</strain>
    </source>
</reference>
<dbReference type="AlphaFoldDB" id="A0A2P6S4W2"/>
<protein>
    <submittedName>
        <fullName evidence="1">Uncharacterized protein</fullName>
    </submittedName>
</protein>
<proteinExistence type="predicted"/>
<evidence type="ECO:0000313" key="1">
    <source>
        <dbReference type="EMBL" id="PRQ53714.1"/>
    </source>
</evidence>
<accession>A0A2P6S4W2</accession>
<keyword evidence="2" id="KW-1185">Reference proteome</keyword>
<organism evidence="1 2">
    <name type="scientific">Rosa chinensis</name>
    <name type="common">China rose</name>
    <dbReference type="NCBI Taxonomy" id="74649"/>
    <lineage>
        <taxon>Eukaryota</taxon>
        <taxon>Viridiplantae</taxon>
        <taxon>Streptophyta</taxon>
        <taxon>Embryophyta</taxon>
        <taxon>Tracheophyta</taxon>
        <taxon>Spermatophyta</taxon>
        <taxon>Magnoliopsida</taxon>
        <taxon>eudicotyledons</taxon>
        <taxon>Gunneridae</taxon>
        <taxon>Pentapetalae</taxon>
        <taxon>rosids</taxon>
        <taxon>fabids</taxon>
        <taxon>Rosales</taxon>
        <taxon>Rosaceae</taxon>
        <taxon>Rosoideae</taxon>
        <taxon>Rosoideae incertae sedis</taxon>
        <taxon>Rosa</taxon>
    </lineage>
</organism>
<name>A0A2P6S4W2_ROSCH</name>
<sequence length="69" mass="8165">MLMMKDCMAQLRSDPSGRFPHFPGRFPHFPGSFQHHQKCSWVSNALLHQLESYWFFQASYKWCETTGVL</sequence>
<dbReference type="Proteomes" id="UP000238479">
    <property type="component" value="Chromosome 2"/>
</dbReference>
<comment type="caution">
    <text evidence="1">The sequence shown here is derived from an EMBL/GenBank/DDBJ whole genome shotgun (WGS) entry which is preliminary data.</text>
</comment>
<evidence type="ECO:0000313" key="2">
    <source>
        <dbReference type="Proteomes" id="UP000238479"/>
    </source>
</evidence>